<dbReference type="EMBL" id="SNZK01000011">
    <property type="protein sequence ID" value="TDR51721.1"/>
    <property type="molecule type" value="Genomic_DNA"/>
</dbReference>
<proteinExistence type="predicted"/>
<name>A0A4R6ZHF3_9LIST</name>
<reference evidence="1 2" key="1">
    <citation type="submission" date="2019-03" db="EMBL/GenBank/DDBJ databases">
        <title>Genomic Encyclopedia of Type Strains, Phase III (KMG-III): the genomes of soil and plant-associated and newly described type strains.</title>
        <authorList>
            <person name="Whitman W."/>
        </authorList>
    </citation>
    <scope>NUCLEOTIDE SEQUENCE [LARGE SCALE GENOMIC DNA]</scope>
    <source>
        <strain evidence="1 2">CECT 7972</strain>
    </source>
</reference>
<keyword evidence="2" id="KW-1185">Reference proteome</keyword>
<evidence type="ECO:0000313" key="2">
    <source>
        <dbReference type="Proteomes" id="UP000295558"/>
    </source>
</evidence>
<gene>
    <name evidence="1" type="ORF">DFP96_11127</name>
</gene>
<evidence type="ECO:0000313" key="1">
    <source>
        <dbReference type="EMBL" id="TDR51721.1"/>
    </source>
</evidence>
<comment type="caution">
    <text evidence="1">The sequence shown here is derived from an EMBL/GenBank/DDBJ whole genome shotgun (WGS) entry which is preliminary data.</text>
</comment>
<accession>A0A4R6ZHF3</accession>
<organism evidence="1 2">
    <name type="scientific">Listeria rocourtiae</name>
    <dbReference type="NCBI Taxonomy" id="647910"/>
    <lineage>
        <taxon>Bacteria</taxon>
        <taxon>Bacillati</taxon>
        <taxon>Bacillota</taxon>
        <taxon>Bacilli</taxon>
        <taxon>Bacillales</taxon>
        <taxon>Listeriaceae</taxon>
        <taxon>Listeria</taxon>
    </lineage>
</organism>
<protein>
    <submittedName>
        <fullName evidence="1">Uncharacterized protein</fullName>
    </submittedName>
</protein>
<dbReference type="Proteomes" id="UP000295558">
    <property type="component" value="Unassembled WGS sequence"/>
</dbReference>
<dbReference type="AlphaFoldDB" id="A0A4R6ZHF3"/>
<sequence length="66" mass="7808">MVRFYYGVNDMRVFVLFSPASYEGECGIVYGVFSSKEEAEKHKLSYTEIQEHTMDTHFGDDIEFYY</sequence>